<evidence type="ECO:0000256" key="11">
    <source>
        <dbReference type="ARBA" id="ARBA00032922"/>
    </source>
</evidence>
<dbReference type="GO" id="GO:0004519">
    <property type="term" value="F:endonuclease activity"/>
    <property type="evidence" value="ECO:0007669"/>
    <property type="project" value="UniProtKB-KW"/>
</dbReference>
<dbReference type="Pfam" id="PF18211">
    <property type="entry name" value="Csm1_B"/>
    <property type="match status" value="1"/>
</dbReference>
<dbReference type="OrthoDB" id="9768769at2"/>
<name>A0LHY8_SYNFM</name>
<dbReference type="GO" id="GO:0051607">
    <property type="term" value="P:defense response to virus"/>
    <property type="evidence" value="ECO:0007669"/>
    <property type="project" value="UniProtKB-KW"/>
</dbReference>
<evidence type="ECO:0000256" key="3">
    <source>
        <dbReference type="ARBA" id="ARBA00022679"/>
    </source>
</evidence>
<sequence>MAYTMHEVVVGALLHDVGKFLQRAYDRLSDVTGQHLDLESTLCPQQKSVYTHKHVLFTNAFFDLMSKEEVYFPAGINAKTVEDISSYHHKPDACPIPGASWLCALGDRLSAGMDRRDDEETSERASSRSTFKKTPLRCIFDEVILDPKALGMPQAHAYRLGVLNPEDAESMIPIAWPSKGEVPELPKRYQEVWQQFWGEIKVLGREAPRLSFDLFEEALLGLLERYTWAIPSSTVNSPDISLYDHARTTAAIAACLYRYHDAKGQLEDVKAIRDEQQMKFRLLAGDLSGIQNTLFSLQTQGVKGVNKILRARSFMMSGVSEAAALLSIELLSLPICTVLQQAGGRFLILVPALGDTEDHVDGLRERFDKWLVEHYTGSLALNLVLSPPFSASSFKPHPLREIMAGLGQAIEDGKQRPLSKCSQGVLKREYPLDALCSACGVRPAVTTGAAESGYRCLTCHDEFRIGRDLVGATVMVWGRSLPREWNPVDVIGLELALLRNHPENLPGEALSVRRTSPLHMPIPWAVRNLANHIPVFKDHYETQDPRYEGSWDDDVVPRIGEPKSFAHIAADALEPEKDSGAFRGKAFLALLKADVDYLGFLFNFGLKRTEAEEDRFTLSRIAQLSRMVDLYFTGYLKGLLHREFPDTYTIYAGGDDLLFIGPWRQTLALTSRVNETFRAYTGHNPNITLSAGVSLLKPNYPVNRAVLEAQEYLDECKYHGRNRVCALLEKPVSWECYIARLKDAEWVHQRMHDDSPVSTSFIYRLLVIAMDAEAVAIKANVQKAGWRARLAYHLARNIKARNNQEKEKMIVEWLEHLGLDDQLKLTTKHTNIIDWRLPLTVALYRNRT</sequence>
<keyword evidence="5" id="KW-0547">Nucleotide-binding</keyword>
<gene>
    <name evidence="13" type="ordered locus">Sfum_1349</name>
</gene>
<evidence type="ECO:0000313" key="13">
    <source>
        <dbReference type="EMBL" id="ABK17040.1"/>
    </source>
</evidence>
<dbReference type="PANTHER" id="PTHR36528:SF1">
    <property type="entry name" value="CRISPR SYSTEM SINGLE-STRAND-SPECIFIC DEOXYRIBONUCLEASE CAS10_CSM1 (SUBTYPE III-A)"/>
    <property type="match status" value="1"/>
</dbReference>
<evidence type="ECO:0000256" key="8">
    <source>
        <dbReference type="ARBA" id="ARBA00022839"/>
    </source>
</evidence>
<dbReference type="STRING" id="335543.Sfum_1349"/>
<dbReference type="Gene3D" id="3.30.70.270">
    <property type="match status" value="1"/>
</dbReference>
<evidence type="ECO:0000256" key="6">
    <source>
        <dbReference type="ARBA" id="ARBA00022759"/>
    </source>
</evidence>
<dbReference type="InterPro" id="IPR000160">
    <property type="entry name" value="GGDEF_dom"/>
</dbReference>
<keyword evidence="4" id="KW-0540">Nuclease</keyword>
<accession>A0LHY8</accession>
<dbReference type="GO" id="GO:0016740">
    <property type="term" value="F:transferase activity"/>
    <property type="evidence" value="ECO:0007669"/>
    <property type="project" value="UniProtKB-KW"/>
</dbReference>
<keyword evidence="9" id="KW-0067">ATP-binding</keyword>
<dbReference type="EMBL" id="CP000478">
    <property type="protein sequence ID" value="ABK17040.1"/>
    <property type="molecule type" value="Genomic_DNA"/>
</dbReference>
<keyword evidence="6" id="KW-0255">Endonuclease</keyword>
<keyword evidence="3" id="KW-0808">Transferase</keyword>
<dbReference type="PROSITE" id="PS50887">
    <property type="entry name" value="GGDEF"/>
    <property type="match status" value="1"/>
</dbReference>
<keyword evidence="14" id="KW-1185">Reference proteome</keyword>
<evidence type="ECO:0000256" key="10">
    <source>
        <dbReference type="ARBA" id="ARBA00023118"/>
    </source>
</evidence>
<comment type="similarity">
    <text evidence="1">Belongs to the CRISPR-associated Cas10/Csm1 family.</text>
</comment>
<evidence type="ECO:0000259" key="12">
    <source>
        <dbReference type="PROSITE" id="PS50887"/>
    </source>
</evidence>
<dbReference type="InParanoid" id="A0LHY8"/>
<dbReference type="InterPro" id="IPR054767">
    <property type="entry name" value="Cas10-Cmr2_palm2"/>
</dbReference>
<dbReference type="HOGENOM" id="CLU_017487_0_0_7"/>
<dbReference type="GO" id="GO:0005524">
    <property type="term" value="F:ATP binding"/>
    <property type="evidence" value="ECO:0007669"/>
    <property type="project" value="UniProtKB-KW"/>
</dbReference>
<dbReference type="KEGG" id="sfu:Sfum_1349"/>
<evidence type="ECO:0000256" key="9">
    <source>
        <dbReference type="ARBA" id="ARBA00022840"/>
    </source>
</evidence>
<evidence type="ECO:0000256" key="7">
    <source>
        <dbReference type="ARBA" id="ARBA00022801"/>
    </source>
</evidence>
<dbReference type="InterPro" id="IPR052117">
    <property type="entry name" value="Cas10/Csm1_subtype-III-A"/>
</dbReference>
<dbReference type="GO" id="GO:0004527">
    <property type="term" value="F:exonuclease activity"/>
    <property type="evidence" value="ECO:0007669"/>
    <property type="project" value="UniProtKB-KW"/>
</dbReference>
<keyword evidence="8" id="KW-0269">Exonuclease</keyword>
<evidence type="ECO:0000256" key="4">
    <source>
        <dbReference type="ARBA" id="ARBA00022722"/>
    </source>
</evidence>
<keyword evidence="7" id="KW-0378">Hydrolase</keyword>
<feature type="domain" description="GGDEF" evidence="12">
    <location>
        <begin position="586"/>
        <end position="729"/>
    </location>
</feature>
<dbReference type="InterPro" id="IPR013408">
    <property type="entry name" value="Cas10/Csm1"/>
</dbReference>
<proteinExistence type="inferred from homology"/>
<dbReference type="InterPro" id="IPR043128">
    <property type="entry name" value="Rev_trsase/Diguanyl_cyclase"/>
</dbReference>
<keyword evidence="10" id="KW-0051">Antiviral defense</keyword>
<dbReference type="Pfam" id="PF22335">
    <property type="entry name" value="Cas10-Cmr2_palm2"/>
    <property type="match status" value="1"/>
</dbReference>
<evidence type="ECO:0000256" key="1">
    <source>
        <dbReference type="ARBA" id="ARBA00005700"/>
    </source>
</evidence>
<dbReference type="NCBIfam" id="TIGR02578">
    <property type="entry name" value="cas_TM1811_Csm1"/>
    <property type="match status" value="1"/>
</dbReference>
<dbReference type="Proteomes" id="UP000001784">
    <property type="component" value="Chromosome"/>
</dbReference>
<dbReference type="eggNOG" id="COG1353">
    <property type="taxonomic scope" value="Bacteria"/>
</dbReference>
<dbReference type="AlphaFoldDB" id="A0LHY8"/>
<dbReference type="InterPro" id="IPR041062">
    <property type="entry name" value="Csm1_B"/>
</dbReference>
<reference evidence="13 14" key="1">
    <citation type="submission" date="2006-10" db="EMBL/GenBank/DDBJ databases">
        <title>Complete sequence of Syntrophobacter fumaroxidans MPOB.</title>
        <authorList>
            <consortium name="US DOE Joint Genome Institute"/>
            <person name="Copeland A."/>
            <person name="Lucas S."/>
            <person name="Lapidus A."/>
            <person name="Barry K."/>
            <person name="Detter J.C."/>
            <person name="Glavina del Rio T."/>
            <person name="Hammon N."/>
            <person name="Israni S."/>
            <person name="Pitluck S."/>
            <person name="Goltsman E.G."/>
            <person name="Martinez M."/>
            <person name="Schmutz J."/>
            <person name="Larimer F."/>
            <person name="Land M."/>
            <person name="Hauser L."/>
            <person name="Kyrpides N."/>
            <person name="Kim E."/>
            <person name="Boone D.R."/>
            <person name="Brockman F."/>
            <person name="Culley D."/>
            <person name="Ferry J."/>
            <person name="Gunsalus R."/>
            <person name="McInerney M.J."/>
            <person name="Morrison M."/>
            <person name="Plugge C."/>
            <person name="Rohlin L."/>
            <person name="Scholten J."/>
            <person name="Sieber J."/>
            <person name="Stams A.J.M."/>
            <person name="Worm P."/>
            <person name="Henstra A.M."/>
            <person name="Richardson P."/>
        </authorList>
    </citation>
    <scope>NUCLEOTIDE SEQUENCE [LARGE SCALE GENOMIC DNA]</scope>
    <source>
        <strain evidence="14">DSM 10017 / MPOB</strain>
    </source>
</reference>
<evidence type="ECO:0000256" key="2">
    <source>
        <dbReference type="ARBA" id="ARBA00014333"/>
    </source>
</evidence>
<evidence type="ECO:0000313" key="14">
    <source>
        <dbReference type="Proteomes" id="UP000001784"/>
    </source>
</evidence>
<organism evidence="13 14">
    <name type="scientific">Syntrophobacter fumaroxidans (strain DSM 10017 / MPOB)</name>
    <dbReference type="NCBI Taxonomy" id="335543"/>
    <lineage>
        <taxon>Bacteria</taxon>
        <taxon>Pseudomonadati</taxon>
        <taxon>Thermodesulfobacteriota</taxon>
        <taxon>Syntrophobacteria</taxon>
        <taxon>Syntrophobacterales</taxon>
        <taxon>Syntrophobacteraceae</taxon>
        <taxon>Syntrophobacter</taxon>
    </lineage>
</organism>
<dbReference type="PANTHER" id="PTHR36528">
    <property type="entry name" value="CRISPR SYSTEM SINGLE-STRAND-SPECIFIC DEOXYRIBONUCLEASE CAS10/CSM1 (SUBTYPE III-A)"/>
    <property type="match status" value="1"/>
</dbReference>
<dbReference type="RefSeq" id="WP_011698211.1">
    <property type="nucleotide sequence ID" value="NC_008554.1"/>
</dbReference>
<evidence type="ECO:0000256" key="5">
    <source>
        <dbReference type="ARBA" id="ARBA00022741"/>
    </source>
</evidence>
<protein>
    <recommendedName>
        <fullName evidence="2">CRISPR system single-strand-specific deoxyribonuclease Cas10/Csm1 (subtype III-A)</fullName>
    </recommendedName>
    <alternativeName>
        <fullName evidence="11">Cyclic oligoadenylate synthase</fullName>
    </alternativeName>
</protein>